<proteinExistence type="predicted"/>
<reference evidence="2" key="1">
    <citation type="journal article" date="2023" name="Nat. Plants">
        <title>Single-cell RNA sequencing provides a high-resolution roadmap for understanding the multicellular compartmentation of specialized metabolism.</title>
        <authorList>
            <person name="Sun S."/>
            <person name="Shen X."/>
            <person name="Li Y."/>
            <person name="Li Y."/>
            <person name="Wang S."/>
            <person name="Li R."/>
            <person name="Zhang H."/>
            <person name="Shen G."/>
            <person name="Guo B."/>
            <person name="Wei J."/>
            <person name="Xu J."/>
            <person name="St-Pierre B."/>
            <person name="Chen S."/>
            <person name="Sun C."/>
        </authorList>
    </citation>
    <scope>NUCLEOTIDE SEQUENCE [LARGE SCALE GENOMIC DNA]</scope>
</reference>
<comment type="caution">
    <text evidence="1">The sequence shown here is derived from an EMBL/GenBank/DDBJ whole genome shotgun (WGS) entry which is preliminary data.</text>
</comment>
<gene>
    <name evidence="1" type="ORF">M9H77_27099</name>
</gene>
<evidence type="ECO:0000313" key="2">
    <source>
        <dbReference type="Proteomes" id="UP001060085"/>
    </source>
</evidence>
<keyword evidence="2" id="KW-1185">Reference proteome</keyword>
<protein>
    <submittedName>
        <fullName evidence="1">Uncharacterized protein</fullName>
    </submittedName>
</protein>
<organism evidence="1 2">
    <name type="scientific">Catharanthus roseus</name>
    <name type="common">Madagascar periwinkle</name>
    <name type="synonym">Vinca rosea</name>
    <dbReference type="NCBI Taxonomy" id="4058"/>
    <lineage>
        <taxon>Eukaryota</taxon>
        <taxon>Viridiplantae</taxon>
        <taxon>Streptophyta</taxon>
        <taxon>Embryophyta</taxon>
        <taxon>Tracheophyta</taxon>
        <taxon>Spermatophyta</taxon>
        <taxon>Magnoliopsida</taxon>
        <taxon>eudicotyledons</taxon>
        <taxon>Gunneridae</taxon>
        <taxon>Pentapetalae</taxon>
        <taxon>asterids</taxon>
        <taxon>lamiids</taxon>
        <taxon>Gentianales</taxon>
        <taxon>Apocynaceae</taxon>
        <taxon>Rauvolfioideae</taxon>
        <taxon>Vinceae</taxon>
        <taxon>Catharanthinae</taxon>
        <taxon>Catharanthus</taxon>
    </lineage>
</organism>
<dbReference type="Proteomes" id="UP001060085">
    <property type="component" value="Linkage Group LG06"/>
</dbReference>
<name>A0ACC0AFM2_CATRO</name>
<dbReference type="EMBL" id="CM044706">
    <property type="protein sequence ID" value="KAI5658306.1"/>
    <property type="molecule type" value="Genomic_DNA"/>
</dbReference>
<accession>A0ACC0AFM2</accession>
<evidence type="ECO:0000313" key="1">
    <source>
        <dbReference type="EMBL" id="KAI5658306.1"/>
    </source>
</evidence>
<sequence>MPTLPADAVVLPSRREDVSAVGSVWTMLLLLESSPAPLCRGPARAIADVAAAIGVRPEEAQPKEGSPETTKQPSRELPIAGESEPEASSPTSAATSSAPMKARSVSAASSAITVKIPVGPPVLRRPVQETHHLYLDKVDIYNLGTARTINGAGFIRTCAGSVPVFSWPGGRSTVRAQCSGVGSDSTKVECLVEGPVGIGIAFTQIGQLILSRPIKDEARKGERRIANSSMEQLDKSVKSRKTVVAGLPTIMPLDLTTTLTNSFSKINFFIIGIPKLVYLSLKKISHKLVRRKFKHNFHFSNKTVLESITNKMTIYFNVFSAFMENRIFGNMKNSLVITIDRQVIGQVAQSESQYAVNERGELEERKIPRPGLPFR</sequence>